<dbReference type="GO" id="GO:0006633">
    <property type="term" value="P:fatty acid biosynthetic process"/>
    <property type="evidence" value="ECO:0007669"/>
    <property type="project" value="TreeGrafter"/>
</dbReference>
<organism evidence="2 3">
    <name type="scientific">Acidisoma cellulosilyticum</name>
    <dbReference type="NCBI Taxonomy" id="2802395"/>
    <lineage>
        <taxon>Bacteria</taxon>
        <taxon>Pseudomonadati</taxon>
        <taxon>Pseudomonadota</taxon>
        <taxon>Alphaproteobacteria</taxon>
        <taxon>Acetobacterales</taxon>
        <taxon>Acidocellaceae</taxon>
        <taxon>Acidisoma</taxon>
    </lineage>
</organism>
<dbReference type="InterPro" id="IPR014043">
    <property type="entry name" value="Acyl_transferase_dom"/>
</dbReference>
<dbReference type="PANTHER" id="PTHR42681:SF6">
    <property type="entry name" value="BLL0263 PROTEIN"/>
    <property type="match status" value="1"/>
</dbReference>
<dbReference type="InterPro" id="IPR050858">
    <property type="entry name" value="Mal-CoA-ACP_Trans/PKS_FabD"/>
</dbReference>
<dbReference type="Gene3D" id="3.30.70.250">
    <property type="entry name" value="Malonyl-CoA ACP transacylase, ACP-binding"/>
    <property type="match status" value="1"/>
</dbReference>
<sequence length="308" mass="31992">MLALLCGGQGLVSPQMFDLVAEAPAAAPIFACADRLLGQDPRRLVHDTAGDALSSNRQNQLLSVTAVLATYAAIADLLPPRFLVTGYSVGEMAAWSIAGIWSADLALKMTDQRARIMDEAGAEPGRLVYTRGLGRSAVEKLAAQNGAEIAIMNPGDLFVLGTTEANARRFCEAARQAGALKAEPLAVHVAAHTSLLRSGVAPFATVLRDSAPAAPKDDSILLAGGNGARIFRPDLAIKGLAAQIATPIDWVSTLEALAEHGVDTVLDLGPGAALAPMVSSAQPGITAYAAAGFRSLDGLRTWLSDHPR</sequence>
<dbReference type="RefSeq" id="WP_227308100.1">
    <property type="nucleotide sequence ID" value="NZ_JAESVA010000004.1"/>
</dbReference>
<dbReference type="Proteomes" id="UP000721844">
    <property type="component" value="Unassembled WGS sequence"/>
</dbReference>
<dbReference type="Gene3D" id="3.40.366.10">
    <property type="entry name" value="Malonyl-Coenzyme A Acyl Carrier Protein, domain 2"/>
    <property type="match status" value="1"/>
</dbReference>
<reference evidence="2 3" key="1">
    <citation type="journal article" date="2021" name="Microorganisms">
        <title>Acidisoma silvae sp. nov. and Acidisomacellulosilytica sp. nov., Two Acidophilic Bacteria Isolated from Decaying Wood, Hydrolyzing Cellulose and Producing Poly-3-hydroxybutyrate.</title>
        <authorList>
            <person name="Mieszkin S."/>
            <person name="Pouder E."/>
            <person name="Uroz S."/>
            <person name="Simon-Colin C."/>
            <person name="Alain K."/>
        </authorList>
    </citation>
    <scope>NUCLEOTIDE SEQUENCE [LARGE SCALE GENOMIC DNA]</scope>
    <source>
        <strain evidence="2 3">HW T5.17</strain>
    </source>
</reference>
<gene>
    <name evidence="2" type="ORF">ACELLULO517_14360</name>
</gene>
<feature type="domain" description="Malonyl-CoA:ACP transacylase (MAT)" evidence="1">
    <location>
        <begin position="5"/>
        <end position="296"/>
    </location>
</feature>
<evidence type="ECO:0000313" key="2">
    <source>
        <dbReference type="EMBL" id="MCB8881429.1"/>
    </source>
</evidence>
<dbReference type="InterPro" id="IPR001227">
    <property type="entry name" value="Ac_transferase_dom_sf"/>
</dbReference>
<accession>A0A964E4F9</accession>
<evidence type="ECO:0000313" key="3">
    <source>
        <dbReference type="Proteomes" id="UP000721844"/>
    </source>
</evidence>
<dbReference type="PANTHER" id="PTHR42681">
    <property type="entry name" value="MALONYL-COA-ACYL CARRIER PROTEIN TRANSACYLASE, MITOCHONDRIAL"/>
    <property type="match status" value="1"/>
</dbReference>
<keyword evidence="3" id="KW-1185">Reference proteome</keyword>
<dbReference type="GO" id="GO:0005829">
    <property type="term" value="C:cytosol"/>
    <property type="evidence" value="ECO:0007669"/>
    <property type="project" value="TreeGrafter"/>
</dbReference>
<dbReference type="GO" id="GO:0004314">
    <property type="term" value="F:[acyl-carrier-protein] S-malonyltransferase activity"/>
    <property type="evidence" value="ECO:0007669"/>
    <property type="project" value="TreeGrafter"/>
</dbReference>
<dbReference type="InterPro" id="IPR016035">
    <property type="entry name" value="Acyl_Trfase/lysoPLipase"/>
</dbReference>
<dbReference type="EMBL" id="JAESVA010000004">
    <property type="protein sequence ID" value="MCB8881429.1"/>
    <property type="molecule type" value="Genomic_DNA"/>
</dbReference>
<protein>
    <submittedName>
        <fullName evidence="2">Malonate decarboxylase subunit epsilon</fullName>
    </submittedName>
</protein>
<proteinExistence type="predicted"/>
<dbReference type="SUPFAM" id="SSF52151">
    <property type="entry name" value="FabD/lysophospholipase-like"/>
    <property type="match status" value="1"/>
</dbReference>
<comment type="caution">
    <text evidence="2">The sequence shown here is derived from an EMBL/GenBank/DDBJ whole genome shotgun (WGS) entry which is preliminary data.</text>
</comment>
<dbReference type="SMART" id="SM00827">
    <property type="entry name" value="PKS_AT"/>
    <property type="match status" value="1"/>
</dbReference>
<name>A0A964E4F9_9PROT</name>
<evidence type="ECO:0000259" key="1">
    <source>
        <dbReference type="SMART" id="SM00827"/>
    </source>
</evidence>
<dbReference type="AlphaFoldDB" id="A0A964E4F9"/>